<evidence type="ECO:0008006" key="3">
    <source>
        <dbReference type="Google" id="ProtNLM"/>
    </source>
</evidence>
<protein>
    <recommendedName>
        <fullName evidence="3">Arc-like DNA binding domain-containing protein</fullName>
    </recommendedName>
</protein>
<keyword evidence="2" id="KW-1185">Reference proteome</keyword>
<reference evidence="1 2" key="1">
    <citation type="submission" date="2020-08" db="EMBL/GenBank/DDBJ databases">
        <title>Complete genome sequence of Entomobacter blattae G55GP.</title>
        <authorList>
            <person name="Poehlein A."/>
            <person name="Guzman J."/>
            <person name="Daniel R."/>
            <person name="Vilcinskas A."/>
        </authorList>
    </citation>
    <scope>NUCLEOTIDE SEQUENCE [LARGE SCALE GENOMIC DNA]</scope>
    <source>
        <strain evidence="1 2">G55GP</strain>
    </source>
</reference>
<sequence length="189" mass="21865">MSRNPQFLLRLNEDLKKQLHQQAVGRGISLNAHITEILKEYLEKEKKQKLIAREQKSGFSRERNEEDSENGIADYLSLGQDVVKILEELQELHRLPNIEAAIARALESFATLTHWEKSKLPEIKDILQELQLEMKSGRTLLDLIPFLQAKSFVKGVSYNGRSREITFNMQDDYVFGIINEKGEARIIKM</sequence>
<proteinExistence type="predicted"/>
<dbReference type="InterPro" id="IPR013321">
    <property type="entry name" value="Arc_rbn_hlx_hlx"/>
</dbReference>
<dbReference type="SUPFAM" id="SSF47598">
    <property type="entry name" value="Ribbon-helix-helix"/>
    <property type="match status" value="1"/>
</dbReference>
<accession>A0A7H1NP77</accession>
<dbReference type="InterPro" id="IPR010985">
    <property type="entry name" value="Ribbon_hlx_hlx"/>
</dbReference>
<dbReference type="RefSeq" id="WP_203414028.1">
    <property type="nucleotide sequence ID" value="NZ_CP060244.1"/>
</dbReference>
<dbReference type="InterPro" id="IPR008651">
    <property type="entry name" value="Uncharacterised_HicB"/>
</dbReference>
<organism evidence="1 2">
    <name type="scientific">Entomobacter blattae</name>
    <dbReference type="NCBI Taxonomy" id="2762277"/>
    <lineage>
        <taxon>Bacteria</taxon>
        <taxon>Pseudomonadati</taxon>
        <taxon>Pseudomonadota</taxon>
        <taxon>Alphaproteobacteria</taxon>
        <taxon>Acetobacterales</taxon>
        <taxon>Acetobacteraceae</taxon>
        <taxon>Entomobacter</taxon>
    </lineage>
</organism>
<evidence type="ECO:0000313" key="2">
    <source>
        <dbReference type="Proteomes" id="UP000516349"/>
    </source>
</evidence>
<dbReference type="AlphaFoldDB" id="A0A7H1NP77"/>
<dbReference type="KEGG" id="ebla:JGUZn3_03300"/>
<dbReference type="Pfam" id="PF05534">
    <property type="entry name" value="HicB"/>
    <property type="match status" value="1"/>
</dbReference>
<dbReference type="EMBL" id="CP060244">
    <property type="protein sequence ID" value="QNT77587.1"/>
    <property type="molecule type" value="Genomic_DNA"/>
</dbReference>
<evidence type="ECO:0000313" key="1">
    <source>
        <dbReference type="EMBL" id="QNT77587.1"/>
    </source>
</evidence>
<dbReference type="Gene3D" id="1.10.1220.10">
    <property type="entry name" value="Met repressor-like"/>
    <property type="match status" value="1"/>
</dbReference>
<gene>
    <name evidence="1" type="ORF">JGUZn3_03300</name>
</gene>
<name>A0A7H1NP77_9PROT</name>
<dbReference type="GO" id="GO:0006355">
    <property type="term" value="P:regulation of DNA-templated transcription"/>
    <property type="evidence" value="ECO:0007669"/>
    <property type="project" value="InterPro"/>
</dbReference>
<dbReference type="Proteomes" id="UP000516349">
    <property type="component" value="Chromosome"/>
</dbReference>